<feature type="region of interest" description="Disordered" evidence="1">
    <location>
        <begin position="206"/>
        <end position="235"/>
    </location>
</feature>
<evidence type="ECO:0000313" key="2">
    <source>
        <dbReference type="EMBL" id="KAF9781622.1"/>
    </source>
</evidence>
<accession>A0A9P6L4B5</accession>
<sequence>MAHLRNAYETWTRFWSPMVSLALFLICPPYHPESRDTLWAAQRQRGRGIPRDSLLDLVLLLSRRLRSPGRSVSYLAITISITLAVTGSGHPNLCFCPRRLQALERGPRPWTQIQSKAFIMIISVHQWLPHVVIYPTSRTLGRPSIFCCNSFVVEGFQATSDKLITYALTPFSPYLASLGFPSRFHWLSFLVRFTVSSPSSLSCLNSSGHRQPPLVGRSWVATSPPKRHHKQNPDQ</sequence>
<reference evidence="2" key="2">
    <citation type="submission" date="2020-11" db="EMBL/GenBank/DDBJ databases">
        <authorList>
            <consortium name="DOE Joint Genome Institute"/>
            <person name="Kuo A."/>
            <person name="Miyauchi S."/>
            <person name="Kiss E."/>
            <person name="Drula E."/>
            <person name="Kohler A."/>
            <person name="Sanchez-Garcia M."/>
            <person name="Andreopoulos B."/>
            <person name="Barry K.W."/>
            <person name="Bonito G."/>
            <person name="Buee M."/>
            <person name="Carver A."/>
            <person name="Chen C."/>
            <person name="Cichocki N."/>
            <person name="Clum A."/>
            <person name="Culley D."/>
            <person name="Crous P.W."/>
            <person name="Fauchery L."/>
            <person name="Girlanda M."/>
            <person name="Hayes R."/>
            <person name="Keri Z."/>
            <person name="Labutti K."/>
            <person name="Lipzen A."/>
            <person name="Lombard V."/>
            <person name="Magnuson J."/>
            <person name="Maillard F."/>
            <person name="Morin E."/>
            <person name="Murat C."/>
            <person name="Nolan M."/>
            <person name="Ohm R."/>
            <person name="Pangilinan J."/>
            <person name="Pereira M."/>
            <person name="Perotto S."/>
            <person name="Peter M."/>
            <person name="Riley R."/>
            <person name="Sitrit Y."/>
            <person name="Stielow B."/>
            <person name="Szollosi G."/>
            <person name="Zifcakova L."/>
            <person name="Stursova M."/>
            <person name="Spatafora J.W."/>
            <person name="Tedersoo L."/>
            <person name="Vaario L.-M."/>
            <person name="Yamada A."/>
            <person name="Yan M."/>
            <person name="Wang P."/>
            <person name="Xu J."/>
            <person name="Bruns T."/>
            <person name="Baldrian P."/>
            <person name="Vilgalys R."/>
            <person name="Henrissat B."/>
            <person name="Grigoriev I.V."/>
            <person name="Hibbett D."/>
            <person name="Nagy L.G."/>
            <person name="Martin F.M."/>
        </authorList>
    </citation>
    <scope>NUCLEOTIDE SEQUENCE</scope>
    <source>
        <strain evidence="2">UH-Tt-Lm1</strain>
    </source>
</reference>
<name>A0A9P6L4B5_9AGAM</name>
<protein>
    <submittedName>
        <fullName evidence="2">Uncharacterized protein</fullName>
    </submittedName>
</protein>
<keyword evidence="3" id="KW-1185">Reference proteome</keyword>
<evidence type="ECO:0000256" key="1">
    <source>
        <dbReference type="SAM" id="MobiDB-lite"/>
    </source>
</evidence>
<gene>
    <name evidence="2" type="ORF">BJ322DRAFT_234778</name>
</gene>
<evidence type="ECO:0000313" key="3">
    <source>
        <dbReference type="Proteomes" id="UP000736335"/>
    </source>
</evidence>
<dbReference type="Proteomes" id="UP000736335">
    <property type="component" value="Unassembled WGS sequence"/>
</dbReference>
<reference evidence="2" key="1">
    <citation type="journal article" date="2020" name="Nat. Commun.">
        <title>Large-scale genome sequencing of mycorrhizal fungi provides insights into the early evolution of symbiotic traits.</title>
        <authorList>
            <person name="Miyauchi S."/>
            <person name="Kiss E."/>
            <person name="Kuo A."/>
            <person name="Drula E."/>
            <person name="Kohler A."/>
            <person name="Sanchez-Garcia M."/>
            <person name="Morin E."/>
            <person name="Andreopoulos B."/>
            <person name="Barry K.W."/>
            <person name="Bonito G."/>
            <person name="Buee M."/>
            <person name="Carver A."/>
            <person name="Chen C."/>
            <person name="Cichocki N."/>
            <person name="Clum A."/>
            <person name="Culley D."/>
            <person name="Crous P.W."/>
            <person name="Fauchery L."/>
            <person name="Girlanda M."/>
            <person name="Hayes R.D."/>
            <person name="Keri Z."/>
            <person name="LaButti K."/>
            <person name="Lipzen A."/>
            <person name="Lombard V."/>
            <person name="Magnuson J."/>
            <person name="Maillard F."/>
            <person name="Murat C."/>
            <person name="Nolan M."/>
            <person name="Ohm R.A."/>
            <person name="Pangilinan J."/>
            <person name="Pereira M.F."/>
            <person name="Perotto S."/>
            <person name="Peter M."/>
            <person name="Pfister S."/>
            <person name="Riley R."/>
            <person name="Sitrit Y."/>
            <person name="Stielow J.B."/>
            <person name="Szollosi G."/>
            <person name="Zifcakova L."/>
            <person name="Stursova M."/>
            <person name="Spatafora J.W."/>
            <person name="Tedersoo L."/>
            <person name="Vaario L.M."/>
            <person name="Yamada A."/>
            <person name="Yan M."/>
            <person name="Wang P."/>
            <person name="Xu J."/>
            <person name="Bruns T."/>
            <person name="Baldrian P."/>
            <person name="Vilgalys R."/>
            <person name="Dunand C."/>
            <person name="Henrissat B."/>
            <person name="Grigoriev I.V."/>
            <person name="Hibbett D."/>
            <person name="Nagy L.G."/>
            <person name="Martin F.M."/>
        </authorList>
    </citation>
    <scope>NUCLEOTIDE SEQUENCE</scope>
    <source>
        <strain evidence="2">UH-Tt-Lm1</strain>
    </source>
</reference>
<feature type="compositionally biased region" description="Basic residues" evidence="1">
    <location>
        <begin position="225"/>
        <end position="235"/>
    </location>
</feature>
<proteinExistence type="predicted"/>
<dbReference type="AlphaFoldDB" id="A0A9P6L4B5"/>
<dbReference type="EMBL" id="WIUZ02000013">
    <property type="protein sequence ID" value="KAF9781622.1"/>
    <property type="molecule type" value="Genomic_DNA"/>
</dbReference>
<comment type="caution">
    <text evidence="2">The sequence shown here is derived from an EMBL/GenBank/DDBJ whole genome shotgun (WGS) entry which is preliminary data.</text>
</comment>
<organism evidence="2 3">
    <name type="scientific">Thelephora terrestris</name>
    <dbReference type="NCBI Taxonomy" id="56493"/>
    <lineage>
        <taxon>Eukaryota</taxon>
        <taxon>Fungi</taxon>
        <taxon>Dikarya</taxon>
        <taxon>Basidiomycota</taxon>
        <taxon>Agaricomycotina</taxon>
        <taxon>Agaricomycetes</taxon>
        <taxon>Thelephorales</taxon>
        <taxon>Thelephoraceae</taxon>
        <taxon>Thelephora</taxon>
    </lineage>
</organism>